<dbReference type="InterPro" id="IPR011335">
    <property type="entry name" value="Restrct_endonuc-II-like"/>
</dbReference>
<dbReference type="SUPFAM" id="SSF52980">
    <property type="entry name" value="Restriction endonuclease-like"/>
    <property type="match status" value="1"/>
</dbReference>
<dbReference type="GeneID" id="92355062"/>
<proteinExistence type="predicted"/>
<evidence type="ECO:0000313" key="1">
    <source>
        <dbReference type="EMBL" id="BFH74166.1"/>
    </source>
</evidence>
<dbReference type="Gene3D" id="3.40.50.10770">
    <property type="entry name" value="Hypothetical protein VC1899 like domain (Restriction endonuclease-like)"/>
    <property type="match status" value="1"/>
</dbReference>
<sequence length="422" mass="48110">MILATLGSNKLVTTTNAILTEVFTGLKPDEIVILAEEQSKRDYSKIAEILKVLGINAKVTEKIMGRGIEEWRNKLKDLKIDVADITPGRKYMALAVYTYSNAHEIRYIYLEKEEEGYRIFGYAPFTDVRIYDLRNSSLISYDPPQTIKGGNKNVELGREGIRALLNLYLLLGNEIVLNLKSEEGSISLTYDGNKLSEISQLANEYKTCLVRSGFFVYEAEDNIKRLASDKDNYFIADVNVYINLGNRLSNLIKNGNQILFSSSTYSELENMLNTTQKNDKKLYIGNLGMDSFKKIHNTIPAGYVNKKLGSDIKLIKEAMDLKGHYPNVILLTCDQGVYNSAHQKIKTVLLKELRNGKGSVEELIYCLRYFADIDLEINGKVYATIKRERMYGKDKLSLINQEEKYNYPYFISLVENYLKGEN</sequence>
<gene>
    <name evidence="1" type="ORF">SJAV_21100</name>
</gene>
<organism evidence="1">
    <name type="scientific">Sulfurisphaera javensis</name>
    <dbReference type="NCBI Taxonomy" id="2049879"/>
    <lineage>
        <taxon>Archaea</taxon>
        <taxon>Thermoproteota</taxon>
        <taxon>Thermoprotei</taxon>
        <taxon>Sulfolobales</taxon>
        <taxon>Sulfolobaceae</taxon>
        <taxon>Sulfurisphaera</taxon>
    </lineage>
</organism>
<dbReference type="RefSeq" id="WP_369609702.1">
    <property type="nucleotide sequence ID" value="NZ_AP031322.1"/>
</dbReference>
<reference evidence="1" key="1">
    <citation type="submission" date="2024-03" db="EMBL/GenBank/DDBJ databases">
        <title>Complete genome sequence of Sulfurisphaera javensis strain KD-1.</title>
        <authorList>
            <person name="Sakai H."/>
            <person name="Nur N."/>
            <person name="Suwanto A."/>
            <person name="Kurosawa N."/>
        </authorList>
    </citation>
    <scope>NUCLEOTIDE SEQUENCE</scope>
    <source>
        <strain evidence="1">KD-1</strain>
    </source>
</reference>
<protein>
    <submittedName>
        <fullName evidence="1">PIN domain-containing protein</fullName>
    </submittedName>
</protein>
<dbReference type="AlphaFoldDB" id="A0AAT9GT82"/>
<dbReference type="KEGG" id="sjv:SJAV_21100"/>
<name>A0AAT9GT82_9CREN</name>
<dbReference type="EMBL" id="AP031322">
    <property type="protein sequence ID" value="BFH74166.1"/>
    <property type="molecule type" value="Genomic_DNA"/>
</dbReference>
<accession>A0AAT9GT82</accession>